<dbReference type="Proteomes" id="UP001176471">
    <property type="component" value="Unassembled WGS sequence"/>
</dbReference>
<gene>
    <name evidence="1" type="ORF">Q4610_06775</name>
</gene>
<sequence>MIHQSSGDEPPYSMRRLSLVPRPPAGYATSLRDWLTLFQALMAIHFASAKEDLPDSARTTHQQQKMK</sequence>
<dbReference type="RefSeq" id="WP_304535231.1">
    <property type="nucleotide sequence ID" value="NZ_JAUQOM010000002.1"/>
</dbReference>
<accession>A0ABT8ZML5</accession>
<reference evidence="1" key="1">
    <citation type="submission" date="2023-07" db="EMBL/GenBank/DDBJ databases">
        <title>Bacterial whole genome sequence for Sphingobium sp. HBC34.</title>
        <authorList>
            <person name="Le V."/>
            <person name="Ko S.-R."/>
            <person name="Ahn C.-Y."/>
            <person name="Oh H.-M."/>
        </authorList>
    </citation>
    <scope>NUCLEOTIDE SEQUENCE</scope>
    <source>
        <strain evidence="1">HBC34</strain>
    </source>
</reference>
<keyword evidence="2" id="KW-1185">Reference proteome</keyword>
<comment type="caution">
    <text evidence="1">The sequence shown here is derived from an EMBL/GenBank/DDBJ whole genome shotgun (WGS) entry which is preliminary data.</text>
</comment>
<evidence type="ECO:0000313" key="1">
    <source>
        <dbReference type="EMBL" id="MDO7834746.1"/>
    </source>
</evidence>
<evidence type="ECO:0000313" key="2">
    <source>
        <dbReference type="Proteomes" id="UP001176471"/>
    </source>
</evidence>
<name>A0ABT8ZML5_9SPHN</name>
<protein>
    <submittedName>
        <fullName evidence="1">Uncharacterized protein</fullName>
    </submittedName>
</protein>
<dbReference type="EMBL" id="JAUQOM010000002">
    <property type="protein sequence ID" value="MDO7834746.1"/>
    <property type="molecule type" value="Genomic_DNA"/>
</dbReference>
<organism evidence="1 2">
    <name type="scientific">Sphingobium cyanobacteriorum</name>
    <dbReference type="NCBI Taxonomy" id="3063954"/>
    <lineage>
        <taxon>Bacteria</taxon>
        <taxon>Pseudomonadati</taxon>
        <taxon>Pseudomonadota</taxon>
        <taxon>Alphaproteobacteria</taxon>
        <taxon>Sphingomonadales</taxon>
        <taxon>Sphingomonadaceae</taxon>
        <taxon>Sphingobium</taxon>
    </lineage>
</organism>
<proteinExistence type="predicted"/>